<dbReference type="EMBL" id="VFQX01000012">
    <property type="protein sequence ID" value="KAF0982101.1"/>
    <property type="molecule type" value="Genomic_DNA"/>
</dbReference>
<dbReference type="RefSeq" id="XP_044566814.1">
    <property type="nucleotide sequence ID" value="XM_044702429.1"/>
</dbReference>
<evidence type="ECO:0000256" key="7">
    <source>
        <dbReference type="SAM" id="Phobius"/>
    </source>
</evidence>
<evidence type="ECO:0000256" key="4">
    <source>
        <dbReference type="ARBA" id="ARBA00022989"/>
    </source>
</evidence>
<feature type="domain" description="GOST seven transmembrane" evidence="8">
    <location>
        <begin position="230"/>
        <end position="487"/>
    </location>
</feature>
<feature type="region of interest" description="Disordered" evidence="6">
    <location>
        <begin position="536"/>
        <end position="568"/>
    </location>
</feature>
<protein>
    <recommendedName>
        <fullName evidence="8">GOST seven transmembrane domain-containing protein</fullName>
    </recommendedName>
</protein>
<feature type="transmembrane region" description="Helical" evidence="7">
    <location>
        <begin position="464"/>
        <end position="481"/>
    </location>
</feature>
<dbReference type="InterPro" id="IPR053937">
    <property type="entry name" value="GOST_TM"/>
</dbReference>
<feature type="transmembrane region" description="Helical" evidence="7">
    <location>
        <begin position="290"/>
        <end position="311"/>
    </location>
</feature>
<reference evidence="9 10" key="1">
    <citation type="journal article" date="2019" name="Sci. Rep.">
        <title>Nanopore sequencing improves the draft genome of the human pathogenic amoeba Naegleria fowleri.</title>
        <authorList>
            <person name="Liechti N."/>
            <person name="Schurch N."/>
            <person name="Bruggmann R."/>
            <person name="Wittwer M."/>
        </authorList>
    </citation>
    <scope>NUCLEOTIDE SEQUENCE [LARGE SCALE GENOMIC DNA]</scope>
    <source>
        <strain evidence="9 10">ATCC 30894</strain>
    </source>
</reference>
<dbReference type="InterPro" id="IPR009637">
    <property type="entry name" value="GPR107/GPR108-like"/>
</dbReference>
<dbReference type="OrthoDB" id="19932at2759"/>
<evidence type="ECO:0000256" key="5">
    <source>
        <dbReference type="ARBA" id="ARBA00023136"/>
    </source>
</evidence>
<comment type="caution">
    <text evidence="9">The sequence shown here is derived from an EMBL/GenBank/DDBJ whole genome shotgun (WGS) entry which is preliminary data.</text>
</comment>
<feature type="transmembrane region" description="Helical" evidence="7">
    <location>
        <begin position="227"/>
        <end position="250"/>
    </location>
</feature>
<dbReference type="Pfam" id="PF06814">
    <property type="entry name" value="GOST_TM"/>
    <property type="match status" value="1"/>
</dbReference>
<sequence>MIQPIIGRSTVATSSHKGSSLWISSSSSSGKSRHVHGKMIIILIITTLVILLSTTRSNFGVQGHIITFRNENITIPTQQAREVDRYELGMYARNDLPLNFLIRPIANGDTFVKVQLAVTQSNIPKENTKLFALMGSMEEVVSAKLDNPERACTVKSVPSSILLYRSLTPDDEINENFEIAKTDFYVFLLHYCPPTETSVPNLPKTVSFFLNGEVQFINPYGHLPGQYFFFMPFQAVMTIAYIIYAVCWFFVSIINRKEFLILQFYITAVLMCCLAESVIAYFHLFLTNKVGYIDLGYMIMVQLAAVLMTVLRKTFTRLIVLIICSGFIGKSSEEESSEGSEKSTGIGSCSILCFVAAFVITCSISELGDMLFYREIISHTAFLVMSIPVSVLDLIFYIWSLYLLYSTMKMYKPSSPRAVTASERVSPEWKKSTMIMLFLALQFLYEYGRYYIVAWYLNWFFDTGSFQMAFFCILVLIGFLYRPAKHNSLYLHAEQLPTDELDADLMLKEGTGLEYHSDDSDEKDVEMMMMHNDPLDASEEAAHQENAPRKSEEKLVFVQEQNNEDNKE</sequence>
<evidence type="ECO:0000256" key="2">
    <source>
        <dbReference type="ARBA" id="ARBA00022692"/>
    </source>
</evidence>
<name>A0A6A5C4S1_NAEFO</name>
<feature type="transmembrane region" description="Helical" evidence="7">
    <location>
        <begin position="346"/>
        <end position="368"/>
    </location>
</feature>
<dbReference type="Proteomes" id="UP000444721">
    <property type="component" value="Unassembled WGS sequence"/>
</dbReference>
<organism evidence="9 10">
    <name type="scientific">Naegleria fowleri</name>
    <name type="common">Brain eating amoeba</name>
    <dbReference type="NCBI Taxonomy" id="5763"/>
    <lineage>
        <taxon>Eukaryota</taxon>
        <taxon>Discoba</taxon>
        <taxon>Heterolobosea</taxon>
        <taxon>Tetramitia</taxon>
        <taxon>Eutetramitia</taxon>
        <taxon>Vahlkampfiidae</taxon>
        <taxon>Naegleria</taxon>
    </lineage>
</organism>
<dbReference type="GeneID" id="68119177"/>
<proteinExistence type="predicted"/>
<dbReference type="VEuPathDB" id="AmoebaDB:NF0069340"/>
<dbReference type="VEuPathDB" id="AmoebaDB:FDP41_011962"/>
<keyword evidence="3" id="KW-0732">Signal</keyword>
<evidence type="ECO:0000256" key="1">
    <source>
        <dbReference type="ARBA" id="ARBA00004141"/>
    </source>
</evidence>
<gene>
    <name evidence="9" type="ORF">FDP41_011962</name>
</gene>
<accession>A0A6A5C4S1</accession>
<feature type="compositionally biased region" description="Basic and acidic residues" evidence="6">
    <location>
        <begin position="540"/>
        <end position="555"/>
    </location>
</feature>
<dbReference type="OMA" id="PGQYFFF"/>
<dbReference type="GO" id="GO:0005794">
    <property type="term" value="C:Golgi apparatus"/>
    <property type="evidence" value="ECO:0007669"/>
    <property type="project" value="TreeGrafter"/>
</dbReference>
<evidence type="ECO:0000256" key="3">
    <source>
        <dbReference type="ARBA" id="ARBA00022729"/>
    </source>
</evidence>
<comment type="subcellular location">
    <subcellularLocation>
        <location evidence="1">Membrane</location>
        <topology evidence="1">Multi-pass membrane protein</topology>
    </subcellularLocation>
</comment>
<dbReference type="VEuPathDB" id="AmoebaDB:NfTy_022980"/>
<keyword evidence="10" id="KW-1185">Reference proteome</keyword>
<keyword evidence="5 7" id="KW-0472">Membrane</keyword>
<evidence type="ECO:0000256" key="6">
    <source>
        <dbReference type="SAM" id="MobiDB-lite"/>
    </source>
</evidence>
<keyword evidence="2 7" id="KW-0812">Transmembrane</keyword>
<evidence type="ECO:0000259" key="8">
    <source>
        <dbReference type="Pfam" id="PF06814"/>
    </source>
</evidence>
<keyword evidence="4 7" id="KW-1133">Transmembrane helix</keyword>
<evidence type="ECO:0000313" key="10">
    <source>
        <dbReference type="Proteomes" id="UP000444721"/>
    </source>
</evidence>
<dbReference type="PANTHER" id="PTHR21229:SF1">
    <property type="entry name" value="GH17801P"/>
    <property type="match status" value="1"/>
</dbReference>
<feature type="transmembrane region" description="Helical" evidence="7">
    <location>
        <begin position="380"/>
        <end position="405"/>
    </location>
</feature>
<evidence type="ECO:0000313" key="9">
    <source>
        <dbReference type="EMBL" id="KAF0982101.1"/>
    </source>
</evidence>
<dbReference type="PANTHER" id="PTHR21229">
    <property type="entry name" value="LUNG SEVEN TRANSMEMBRANE RECEPTOR"/>
    <property type="match status" value="1"/>
</dbReference>
<dbReference type="GO" id="GO:0016020">
    <property type="term" value="C:membrane"/>
    <property type="evidence" value="ECO:0007669"/>
    <property type="project" value="UniProtKB-SubCell"/>
</dbReference>
<feature type="transmembrane region" description="Helical" evidence="7">
    <location>
        <begin position="434"/>
        <end position="452"/>
    </location>
</feature>
<dbReference type="AlphaFoldDB" id="A0A6A5C4S1"/>
<feature type="transmembrane region" description="Helical" evidence="7">
    <location>
        <begin position="262"/>
        <end position="284"/>
    </location>
</feature>